<dbReference type="GO" id="GO:0031640">
    <property type="term" value="P:killing of cells of another organism"/>
    <property type="evidence" value="ECO:0007669"/>
    <property type="project" value="UniProtKB-UniRule"/>
</dbReference>
<dbReference type="InterPro" id="IPR039641">
    <property type="entry name" value="LCR"/>
</dbReference>
<dbReference type="RefSeq" id="XP_018482356.2">
    <property type="nucleotide sequence ID" value="XM_018626854.2"/>
</dbReference>
<comment type="subcellular location">
    <subcellularLocation>
        <location evidence="1 9">Secreted</location>
    </subcellularLocation>
</comment>
<accession>A0A6J0NDY5</accession>
<dbReference type="PANTHER" id="PTHR36788:SF2">
    <property type="entry name" value="DEFENSIN-LIKE PROTEIN 183"/>
    <property type="match status" value="1"/>
</dbReference>
<dbReference type="GeneID" id="108853442"/>
<dbReference type="AlphaFoldDB" id="A0A6J0NDY5"/>
<keyword evidence="5 9" id="KW-0295">Fungicide</keyword>
<comment type="similarity">
    <text evidence="2 9">Belongs to the DEFL family.</text>
</comment>
<evidence type="ECO:0000256" key="8">
    <source>
        <dbReference type="ARBA" id="ARBA00023157"/>
    </source>
</evidence>
<keyword evidence="4 9" id="KW-0929">Antimicrobial</keyword>
<keyword evidence="6" id="KW-0732">Signal</keyword>
<name>A0A6J0NDY5_RAPSA</name>
<keyword evidence="10" id="KW-1185">Reference proteome</keyword>
<evidence type="ECO:0000256" key="6">
    <source>
        <dbReference type="ARBA" id="ARBA00022729"/>
    </source>
</evidence>
<evidence type="ECO:0000256" key="3">
    <source>
        <dbReference type="ARBA" id="ARBA00022525"/>
    </source>
</evidence>
<reference evidence="11" key="2">
    <citation type="submission" date="2025-08" db="UniProtKB">
        <authorList>
            <consortium name="RefSeq"/>
        </authorList>
    </citation>
    <scope>IDENTIFICATION</scope>
    <source>
        <tissue evidence="11">Leaf</tissue>
    </source>
</reference>
<evidence type="ECO:0000313" key="10">
    <source>
        <dbReference type="Proteomes" id="UP000504610"/>
    </source>
</evidence>
<dbReference type="OrthoDB" id="1070052at2759"/>
<gene>
    <name evidence="11" type="primary">LOC108853442</name>
</gene>
<evidence type="ECO:0000256" key="2">
    <source>
        <dbReference type="ARBA" id="ARBA00006722"/>
    </source>
</evidence>
<keyword evidence="3 9" id="KW-0964">Secreted</keyword>
<dbReference type="PANTHER" id="PTHR36788">
    <property type="entry name" value="DEFENSIN-LIKE PROTEIN 183"/>
    <property type="match status" value="1"/>
</dbReference>
<reference evidence="10" key="1">
    <citation type="journal article" date="2019" name="Database">
        <title>The radish genome database (RadishGD): an integrated information resource for radish genomics.</title>
        <authorList>
            <person name="Yu H.J."/>
            <person name="Baek S."/>
            <person name="Lee Y.J."/>
            <person name="Cho A."/>
            <person name="Mun J.H."/>
        </authorList>
    </citation>
    <scope>NUCLEOTIDE SEQUENCE [LARGE SCALE GENOMIC DNA]</scope>
    <source>
        <strain evidence="10">cv. WK10039</strain>
    </source>
</reference>
<evidence type="ECO:0000256" key="5">
    <source>
        <dbReference type="ARBA" id="ARBA00022577"/>
    </source>
</evidence>
<evidence type="ECO:0000313" key="11">
    <source>
        <dbReference type="RefSeq" id="XP_018482356.2"/>
    </source>
</evidence>
<keyword evidence="8" id="KW-1015">Disulfide bond</keyword>
<organism evidence="10 11">
    <name type="scientific">Raphanus sativus</name>
    <name type="common">Radish</name>
    <name type="synonym">Raphanus raphanistrum var. sativus</name>
    <dbReference type="NCBI Taxonomy" id="3726"/>
    <lineage>
        <taxon>Eukaryota</taxon>
        <taxon>Viridiplantae</taxon>
        <taxon>Streptophyta</taxon>
        <taxon>Embryophyta</taxon>
        <taxon>Tracheophyta</taxon>
        <taxon>Spermatophyta</taxon>
        <taxon>Magnoliopsida</taxon>
        <taxon>eudicotyledons</taxon>
        <taxon>Gunneridae</taxon>
        <taxon>Pentapetalae</taxon>
        <taxon>rosids</taxon>
        <taxon>malvids</taxon>
        <taxon>Brassicales</taxon>
        <taxon>Brassicaceae</taxon>
        <taxon>Brassiceae</taxon>
        <taxon>Raphanus</taxon>
    </lineage>
</organism>
<evidence type="ECO:0000256" key="4">
    <source>
        <dbReference type="ARBA" id="ARBA00022529"/>
    </source>
</evidence>
<keyword evidence="7 9" id="KW-0611">Plant defense</keyword>
<dbReference type="GO" id="GO:0050832">
    <property type="term" value="P:defense response to fungus"/>
    <property type="evidence" value="ECO:0007669"/>
    <property type="project" value="UniProtKB-UniRule"/>
</dbReference>
<sequence length="141" mass="15380">MFQWNTSTLSQPIIKKKLEKMKNIFSLVVFIIFFVMFSSVANKVKAATCQDPLGSCLQCDERCKAKHGPTGQASCDRNQLCTCYYTCGPSSPTPPKHKQCYGGAGLCSSACNQNCAQKYPGGSGFCESIGSTRLCKCQYPC</sequence>
<dbReference type="KEGG" id="rsz:108853442"/>
<evidence type="ECO:0000256" key="9">
    <source>
        <dbReference type="RuleBase" id="RU367109"/>
    </source>
</evidence>
<dbReference type="GO" id="GO:0005576">
    <property type="term" value="C:extracellular region"/>
    <property type="evidence" value="ECO:0007669"/>
    <property type="project" value="UniProtKB-SubCell"/>
</dbReference>
<protein>
    <recommendedName>
        <fullName evidence="9">Defensin-like protein</fullName>
    </recommendedName>
</protein>
<dbReference type="Proteomes" id="UP000504610">
    <property type="component" value="Chromosome 4"/>
</dbReference>
<evidence type="ECO:0000256" key="7">
    <source>
        <dbReference type="ARBA" id="ARBA00022821"/>
    </source>
</evidence>
<proteinExistence type="inferred from homology"/>
<evidence type="ECO:0000256" key="1">
    <source>
        <dbReference type="ARBA" id="ARBA00004613"/>
    </source>
</evidence>